<dbReference type="EMBL" id="CP039126">
    <property type="protein sequence ID" value="QMW80476.1"/>
    <property type="molecule type" value="Genomic_DNA"/>
</dbReference>
<feature type="region of interest" description="Disordered" evidence="5">
    <location>
        <begin position="25"/>
        <end position="62"/>
    </location>
</feature>
<feature type="coiled-coil region" evidence="4">
    <location>
        <begin position="454"/>
        <end position="481"/>
    </location>
</feature>
<evidence type="ECO:0000256" key="2">
    <source>
        <dbReference type="ARBA" id="ARBA00022448"/>
    </source>
</evidence>
<evidence type="ECO:0000256" key="3">
    <source>
        <dbReference type="ARBA" id="ARBA00022729"/>
    </source>
</evidence>
<dbReference type="InterPro" id="IPR006059">
    <property type="entry name" value="SBP"/>
</dbReference>
<evidence type="ECO:0000256" key="5">
    <source>
        <dbReference type="SAM" id="MobiDB-lite"/>
    </source>
</evidence>
<feature type="chain" id="PRO_5028874074" evidence="6">
    <location>
        <begin position="24"/>
        <end position="481"/>
    </location>
</feature>
<evidence type="ECO:0000313" key="7">
    <source>
        <dbReference type="EMBL" id="QMW80476.1"/>
    </source>
</evidence>
<reference evidence="7 8" key="1">
    <citation type="submission" date="2019-04" db="EMBL/GenBank/DDBJ databases">
        <authorList>
            <person name="Schori C."/>
            <person name="Ahrens C."/>
        </authorList>
    </citation>
    <scope>NUCLEOTIDE SEQUENCE [LARGE SCALE GENOMIC DNA]</scope>
    <source>
        <strain evidence="7 8">DSM 2950</strain>
    </source>
</reference>
<keyword evidence="3 6" id="KW-0732">Signal</keyword>
<dbReference type="SUPFAM" id="SSF53850">
    <property type="entry name" value="Periplasmic binding protein-like II"/>
    <property type="match status" value="1"/>
</dbReference>
<protein>
    <submittedName>
        <fullName evidence="7">Extracellular solute-binding protein</fullName>
    </submittedName>
</protein>
<proteinExistence type="inferred from homology"/>
<evidence type="ECO:0000256" key="1">
    <source>
        <dbReference type="ARBA" id="ARBA00008520"/>
    </source>
</evidence>
<dbReference type="Proteomes" id="UP000515789">
    <property type="component" value="Chromosome"/>
</dbReference>
<evidence type="ECO:0000256" key="4">
    <source>
        <dbReference type="SAM" id="Coils"/>
    </source>
</evidence>
<dbReference type="InterPro" id="IPR050490">
    <property type="entry name" value="Bact_solute-bd_prot1"/>
</dbReference>
<evidence type="ECO:0000313" key="8">
    <source>
        <dbReference type="Proteomes" id="UP000515789"/>
    </source>
</evidence>
<name>A0A7G5N0T3_9FIRM</name>
<dbReference type="PANTHER" id="PTHR43649:SF34">
    <property type="entry name" value="ABC TRANSPORTER PERIPLASMIC-BINDING PROTEIN YCJN-RELATED"/>
    <property type="match status" value="1"/>
</dbReference>
<organism evidence="7 8">
    <name type="scientific">Blautia producta</name>
    <dbReference type="NCBI Taxonomy" id="33035"/>
    <lineage>
        <taxon>Bacteria</taxon>
        <taxon>Bacillati</taxon>
        <taxon>Bacillota</taxon>
        <taxon>Clostridia</taxon>
        <taxon>Lachnospirales</taxon>
        <taxon>Lachnospiraceae</taxon>
        <taxon>Blautia</taxon>
    </lineage>
</organism>
<dbReference type="RefSeq" id="WP_018597700.1">
    <property type="nucleotide sequence ID" value="NZ_CABLBP010000007.1"/>
</dbReference>
<accession>A0A7G5N0T3</accession>
<comment type="similarity">
    <text evidence="1">Belongs to the bacterial solute-binding protein 1 family.</text>
</comment>
<dbReference type="AlphaFoldDB" id="A0A7G5N0T3"/>
<feature type="signal peptide" evidence="6">
    <location>
        <begin position="1"/>
        <end position="23"/>
    </location>
</feature>
<dbReference type="PROSITE" id="PS51257">
    <property type="entry name" value="PROKAR_LIPOPROTEIN"/>
    <property type="match status" value="1"/>
</dbReference>
<gene>
    <name evidence="7" type="ORF">E5259_24385</name>
</gene>
<sequence length="481" mass="52907">MRRKWANVVMASAMTVMMVTGMAGCGSEDSGKTDTPAAEETESTEKPDEKEEADSSTGTSDSKDAVTIVYNTNNGDMAKWDLEGLYDGEINWVGYAENELDNKILLEMTTGAKSFDMAITPASGAKQFGSLDLLEALEPLDDMEDIFEGNVEQHSLGDDLYGYPLTGDAMIMYINTKMWEEAGYTEDGVPKTLEEYREKAIHLTKDSAGKRGDEDGFNKDDIVEWGTMFMGGSVVGDPYELGTFVYSNGGKYIEKDFDNNTCEVVCNSKEFVDTLQFIKDLSDVDHAMPEGYVGYDYNEVDAQWISGKIGMFINWPYMLDRCEGTDMEGNVKVYGLPAGTSGKGISPLGGWSVNVFKDAPHKEEALKVAKILASKEADFNYCALQGSSTARKSVLEQQNEQYKKDGKDMALAVNEAYYASVQNGVEMDLAQTNAASTDCQQTAAQYINMALTGQISCQEAMDQLKAELEEILETNDYMQGN</sequence>
<dbReference type="GeneID" id="75054078"/>
<dbReference type="PANTHER" id="PTHR43649">
    <property type="entry name" value="ARABINOSE-BINDING PROTEIN-RELATED"/>
    <property type="match status" value="1"/>
</dbReference>
<keyword evidence="4" id="KW-0175">Coiled coil</keyword>
<keyword evidence="2" id="KW-0813">Transport</keyword>
<dbReference type="Gene3D" id="3.40.190.10">
    <property type="entry name" value="Periplasmic binding protein-like II"/>
    <property type="match status" value="1"/>
</dbReference>
<evidence type="ECO:0000256" key="6">
    <source>
        <dbReference type="SAM" id="SignalP"/>
    </source>
</evidence>
<dbReference type="Pfam" id="PF01547">
    <property type="entry name" value="SBP_bac_1"/>
    <property type="match status" value="1"/>
</dbReference>